<reference evidence="1" key="2">
    <citation type="submission" date="2024-05" db="EMBL/GenBank/DDBJ databases">
        <title>Identification and characterization of horizontal gene transfer across gut microbiota members of farm animals based on homology search.</title>
        <authorList>
            <person name="Schwarzerova J."/>
            <person name="Nykrynova M."/>
            <person name="Jureckova K."/>
            <person name="Cejkova D."/>
            <person name="Rychlik I."/>
        </authorList>
    </citation>
    <scope>NUCLEOTIDE SEQUENCE</scope>
    <source>
        <strain evidence="1">84_SSukc20</strain>
    </source>
</reference>
<protein>
    <submittedName>
        <fullName evidence="1">DUF4493 domain-containing protein</fullName>
    </submittedName>
</protein>
<gene>
    <name evidence="1" type="ORF">QVO10_09195</name>
</gene>
<reference evidence="1" key="1">
    <citation type="submission" date="2023-06" db="EMBL/GenBank/DDBJ databases">
        <authorList>
            <person name="Zeman M."/>
            <person name="Kubasova T."/>
            <person name="Jahodarova E."/>
            <person name="Nykrynova M."/>
            <person name="Rychlik I."/>
        </authorList>
    </citation>
    <scope>NUCLEOTIDE SEQUENCE</scope>
    <source>
        <strain evidence="1">84_SSukc20</strain>
    </source>
</reference>
<evidence type="ECO:0000313" key="1">
    <source>
        <dbReference type="EMBL" id="MDN0049555.1"/>
    </source>
</evidence>
<keyword evidence="2" id="KW-1185">Reference proteome</keyword>
<organism evidence="1 2">
    <name type="scientific">Bacteroides gallinaceum</name>
    <dbReference type="NCBI Taxonomy" id="1462571"/>
    <lineage>
        <taxon>Bacteria</taxon>
        <taxon>Pseudomonadati</taxon>
        <taxon>Bacteroidota</taxon>
        <taxon>Bacteroidia</taxon>
        <taxon>Bacteroidales</taxon>
        <taxon>Bacteroidaceae</taxon>
        <taxon>Bacteroides</taxon>
    </lineage>
</organism>
<dbReference type="RefSeq" id="WP_301639859.1">
    <property type="nucleotide sequence ID" value="NZ_JAUEII010000018.1"/>
</dbReference>
<dbReference type="EMBL" id="JAUEII010000018">
    <property type="protein sequence ID" value="MDN0049555.1"/>
    <property type="molecule type" value="Genomic_DNA"/>
</dbReference>
<dbReference type="Pfam" id="PF14900">
    <property type="entry name" value="DUF4493"/>
    <property type="match status" value="1"/>
</dbReference>
<comment type="caution">
    <text evidence="1">The sequence shown here is derived from an EMBL/GenBank/DDBJ whole genome shotgun (WGS) entry which is preliminary data.</text>
</comment>
<accession>A0ABT7X646</accession>
<dbReference type="Proteomes" id="UP001167871">
    <property type="component" value="Unassembled WGS sequence"/>
</dbReference>
<evidence type="ECO:0000313" key="2">
    <source>
        <dbReference type="Proteomes" id="UP001167871"/>
    </source>
</evidence>
<sequence>MKQNLLYLLLGIFLLANCQQEELSNAETGYGYLSISELSVATTQVHVVSSRADEEPLTIEILKDGETVQTLTETELANKIKLEAGTGYSLKVYSSDYGKESEWTNEDKGTPVYYAEKEFEILTDRTTEVKVEVPMTNFGVSFQFPEEYKEVFPSCTLSVKVGGRTVALQSGETAYFPYQAGTTFSYTLTATNKDNEPLTDTGSYGEEQTIASGTIYTISYEMETQSLNITE</sequence>
<dbReference type="InterPro" id="IPR027840">
    <property type="entry name" value="DUF4493"/>
</dbReference>
<proteinExistence type="predicted"/>
<name>A0ABT7X646_9BACE</name>